<sequence>MADGPVLITGGAGFIGSHLTDALLAKGHSVRILDDLSTGKRSNLPLDNPKVELVVGDVADAALVAQAMLGCSAVAHLAAVASVQASVDDPVKTHRSNFIGSLNVCEAMRQAGVKRVLYASSAAVYGNNGEGESIDEDTPKAPLTPYASDKLASEYYFDFYRRQHGLEPVIFRFFNIFGPRQDPSSPYSGVISIFSERAQKGLPITVFGDGEQTRDFVYVEDLVDLLVQAIEQPQVEVGAVNVGWNQATSLKQMLEALEVVVGQLPPVSYGPARSGDIRHSRANNRRLLERFTYPEQTPMNVGLARLLGR</sequence>
<dbReference type="InterPro" id="IPR050177">
    <property type="entry name" value="Lipid_A_modif_metabolic_enz"/>
</dbReference>
<dbReference type="RefSeq" id="WP_010467311.1">
    <property type="nucleotide sequence ID" value="NZ_CP005960.1"/>
</dbReference>
<dbReference type="Pfam" id="PF01370">
    <property type="entry name" value="Epimerase"/>
    <property type="match status" value="1"/>
</dbReference>
<evidence type="ECO:0000313" key="3">
    <source>
        <dbReference type="Proteomes" id="UP000026913"/>
    </source>
</evidence>
<accession>A0A024EE87</accession>
<reference evidence="2 3" key="1">
    <citation type="journal article" date="2012" name="J. Bacteriol.">
        <title>Genome sequence of cold-adapted Pseudomonas mandelii strain JR-1.</title>
        <authorList>
            <person name="Jang S.H."/>
            <person name="Kim J."/>
            <person name="Kim J."/>
            <person name="Hong S."/>
            <person name="Lee C."/>
        </authorList>
    </citation>
    <scope>NUCLEOTIDE SEQUENCE [LARGE SCALE GENOMIC DNA]</scope>
    <source>
        <strain evidence="2 3">JR-1</strain>
    </source>
</reference>
<evidence type="ECO:0000313" key="2">
    <source>
        <dbReference type="EMBL" id="AHZ71229.1"/>
    </source>
</evidence>
<organism evidence="2 3">
    <name type="scientific">Pseudomonas mandelii JR-1</name>
    <dbReference type="NCBI Taxonomy" id="1147786"/>
    <lineage>
        <taxon>Bacteria</taxon>
        <taxon>Pseudomonadati</taxon>
        <taxon>Pseudomonadota</taxon>
        <taxon>Gammaproteobacteria</taxon>
        <taxon>Pseudomonadales</taxon>
        <taxon>Pseudomonadaceae</taxon>
        <taxon>Pseudomonas</taxon>
    </lineage>
</organism>
<protein>
    <submittedName>
        <fullName evidence="2">NAD-dependent epimerase/dehydratase</fullName>
    </submittedName>
</protein>
<dbReference type="HOGENOM" id="CLU_007383_1_7_6"/>
<dbReference type="SUPFAM" id="SSF51735">
    <property type="entry name" value="NAD(P)-binding Rossmann-fold domains"/>
    <property type="match status" value="1"/>
</dbReference>
<gene>
    <name evidence="2" type="ORF">OU5_4150</name>
</gene>
<evidence type="ECO:0000259" key="1">
    <source>
        <dbReference type="Pfam" id="PF01370"/>
    </source>
</evidence>
<dbReference type="Gene3D" id="3.90.25.10">
    <property type="entry name" value="UDP-galactose 4-epimerase, domain 1"/>
    <property type="match status" value="1"/>
</dbReference>
<name>A0A024EE87_9PSED</name>
<dbReference type="PANTHER" id="PTHR43245:SF53">
    <property type="entry name" value="EPIMERASE-RELATED"/>
    <property type="match status" value="1"/>
</dbReference>
<feature type="domain" description="NAD-dependent epimerase/dehydratase" evidence="1">
    <location>
        <begin position="6"/>
        <end position="243"/>
    </location>
</feature>
<dbReference type="InterPro" id="IPR036291">
    <property type="entry name" value="NAD(P)-bd_dom_sf"/>
</dbReference>
<dbReference type="Gene3D" id="3.40.50.720">
    <property type="entry name" value="NAD(P)-binding Rossmann-like Domain"/>
    <property type="match status" value="1"/>
</dbReference>
<proteinExistence type="predicted"/>
<dbReference type="EMBL" id="CP005960">
    <property type="protein sequence ID" value="AHZ71229.1"/>
    <property type="molecule type" value="Genomic_DNA"/>
</dbReference>
<dbReference type="SMR" id="A0A024EE87"/>
<dbReference type="KEGG" id="pman:OU5_4150"/>
<dbReference type="InterPro" id="IPR001509">
    <property type="entry name" value="Epimerase_deHydtase"/>
</dbReference>
<dbReference type="AlphaFoldDB" id="A0A024EE87"/>
<dbReference type="Proteomes" id="UP000026913">
    <property type="component" value="Chromosome"/>
</dbReference>
<dbReference type="OrthoDB" id="9803010at2"/>
<dbReference type="PANTHER" id="PTHR43245">
    <property type="entry name" value="BIFUNCTIONAL POLYMYXIN RESISTANCE PROTEIN ARNA"/>
    <property type="match status" value="1"/>
</dbReference>